<dbReference type="InterPro" id="IPR047708">
    <property type="entry name" value="CD1871A-like"/>
</dbReference>
<dbReference type="Proteomes" id="UP001142078">
    <property type="component" value="Unassembled WGS sequence"/>
</dbReference>
<name>A0A9X2S745_9FIRM</name>
<accession>A0A9X2S745</accession>
<gene>
    <name evidence="1" type="ORF">NSA23_06665</name>
</gene>
<protein>
    <submittedName>
        <fullName evidence="1">CD1871A family CXXC motif-containing protein</fullName>
    </submittedName>
</protein>
<organism evidence="1 2">
    <name type="scientific">Anaerosalibacter massiliensis</name>
    <dbReference type="NCBI Taxonomy" id="1347392"/>
    <lineage>
        <taxon>Bacteria</taxon>
        <taxon>Bacillati</taxon>
        <taxon>Bacillota</taxon>
        <taxon>Tissierellia</taxon>
        <taxon>Tissierellales</taxon>
        <taxon>Sporanaerobacteraceae</taxon>
        <taxon>Anaerosalibacter</taxon>
    </lineage>
</organism>
<dbReference type="NCBIfam" id="NF040920">
    <property type="entry name" value="CD1871A_fam"/>
    <property type="match status" value="1"/>
</dbReference>
<reference evidence="1" key="1">
    <citation type="submission" date="2022-07" db="EMBL/GenBank/DDBJ databases">
        <title>Enhanced cultured diversity of the mouse gut microbiota enables custom-made synthetic communities.</title>
        <authorList>
            <person name="Afrizal A."/>
        </authorList>
    </citation>
    <scope>NUCLEOTIDE SEQUENCE</scope>
    <source>
        <strain evidence="1">DSM 29482</strain>
    </source>
</reference>
<proteinExistence type="predicted"/>
<comment type="caution">
    <text evidence="1">The sequence shown here is derived from an EMBL/GenBank/DDBJ whole genome shotgun (WGS) entry which is preliminary data.</text>
</comment>
<evidence type="ECO:0000313" key="2">
    <source>
        <dbReference type="Proteomes" id="UP001142078"/>
    </source>
</evidence>
<dbReference type="EMBL" id="JANJZL010000003">
    <property type="protein sequence ID" value="MCR2043801.1"/>
    <property type="molecule type" value="Genomic_DNA"/>
</dbReference>
<dbReference type="AlphaFoldDB" id="A0A9X2S745"/>
<dbReference type="RefSeq" id="WP_257490348.1">
    <property type="nucleotide sequence ID" value="NZ_CABKTM010000015.1"/>
</dbReference>
<keyword evidence="2" id="KW-1185">Reference proteome</keyword>
<sequence>MRKIELTKLNIRYALLISSFLFVGVGILRGEHLVVLKKAVNICLECIGVG</sequence>
<evidence type="ECO:0000313" key="1">
    <source>
        <dbReference type="EMBL" id="MCR2043801.1"/>
    </source>
</evidence>